<name>A0A2Z5FXL4_9BACT</name>
<dbReference type="GO" id="GO:0003848">
    <property type="term" value="F:2-amino-4-hydroxy-6-hydroxymethyldihydropteridine diphosphokinase activity"/>
    <property type="evidence" value="ECO:0007669"/>
    <property type="project" value="UniProtKB-EC"/>
</dbReference>
<dbReference type="Proteomes" id="UP000253606">
    <property type="component" value="Chromosome"/>
</dbReference>
<comment type="pathway">
    <text evidence="1">Cofactor biosynthesis; tetrahydrofolate biosynthesis; 2-amino-4-hydroxy-6-hydroxymethyl-7,8-dihydropteridine diphosphate from 7,8-dihydroneopterin triphosphate: step 4/4.</text>
</comment>
<dbReference type="Pfam" id="PF01288">
    <property type="entry name" value="HPPK"/>
    <property type="match status" value="1"/>
</dbReference>
<evidence type="ECO:0000256" key="3">
    <source>
        <dbReference type="ARBA" id="ARBA00013253"/>
    </source>
</evidence>
<dbReference type="UniPathway" id="UPA00077">
    <property type="reaction ID" value="UER00155"/>
</dbReference>
<evidence type="ECO:0000256" key="6">
    <source>
        <dbReference type="ARBA" id="ARBA00022741"/>
    </source>
</evidence>
<keyword evidence="7 14" id="KW-0418">Kinase</keyword>
<keyword evidence="8" id="KW-0067">ATP-binding</keyword>
<keyword evidence="5" id="KW-0808">Transferase</keyword>
<evidence type="ECO:0000256" key="2">
    <source>
        <dbReference type="ARBA" id="ARBA00005810"/>
    </source>
</evidence>
<dbReference type="PANTHER" id="PTHR43071:SF1">
    <property type="entry name" value="2-AMINO-4-HYDROXY-6-HYDROXYMETHYLDIHYDROPTERIDINE PYROPHOSPHOKINASE"/>
    <property type="match status" value="1"/>
</dbReference>
<sequence>MVTDAREFRPLSILTTGKRSAMTENIAYIGLGSNLDSPAGSPNATLSAAISRLRVLGEVKAQSSIYVTEPVGYTQQPKFCNAAVALQTSLGPLELLRQLLVVEHEFGRDRGATRPKGPRTLDLDLLMFGDEVVNLPELTVPHPALAERRFVLKPLAEIAPNTIHPTLNKTIDALLQSLPDEDENRVSAVNIS</sequence>
<keyword evidence="9" id="KW-0289">Folate biosynthesis</keyword>
<keyword evidence="6" id="KW-0547">Nucleotide-binding</keyword>
<evidence type="ECO:0000256" key="11">
    <source>
        <dbReference type="ARBA" id="ARBA00029766"/>
    </source>
</evidence>
<dbReference type="InterPro" id="IPR035907">
    <property type="entry name" value="Hppk_sf"/>
</dbReference>
<comment type="function">
    <text evidence="10">Catalyzes the transfer of pyrophosphate from adenosine triphosphate (ATP) to 6-hydroxymethyl-7,8-dihydropterin, an enzymatic step in folate biosynthesis pathway.</text>
</comment>
<dbReference type="NCBIfam" id="TIGR01498">
    <property type="entry name" value="folK"/>
    <property type="match status" value="1"/>
</dbReference>
<dbReference type="GO" id="GO:0046654">
    <property type="term" value="P:tetrahydrofolate biosynthetic process"/>
    <property type="evidence" value="ECO:0007669"/>
    <property type="project" value="UniProtKB-UniPathway"/>
</dbReference>
<dbReference type="InterPro" id="IPR000550">
    <property type="entry name" value="Hppk"/>
</dbReference>
<evidence type="ECO:0000256" key="5">
    <source>
        <dbReference type="ARBA" id="ARBA00022679"/>
    </source>
</evidence>
<feature type="domain" description="7,8-dihydro-6-hydroxymethylpterin-pyrophosphokinase" evidence="13">
    <location>
        <begin position="28"/>
        <end position="160"/>
    </location>
</feature>
<dbReference type="EMBL" id="CP030840">
    <property type="protein sequence ID" value="AXC11623.1"/>
    <property type="molecule type" value="Genomic_DNA"/>
</dbReference>
<dbReference type="EC" id="2.7.6.3" evidence="3"/>
<evidence type="ECO:0000256" key="9">
    <source>
        <dbReference type="ARBA" id="ARBA00022909"/>
    </source>
</evidence>
<gene>
    <name evidence="14" type="ORF">ACPOL_2299</name>
</gene>
<dbReference type="PANTHER" id="PTHR43071">
    <property type="entry name" value="2-AMINO-4-HYDROXY-6-HYDROXYMETHYLDIHYDROPTERIDINE PYROPHOSPHOKINASE"/>
    <property type="match status" value="1"/>
</dbReference>
<keyword evidence="15" id="KW-1185">Reference proteome</keyword>
<dbReference type="CDD" id="cd00483">
    <property type="entry name" value="HPPK"/>
    <property type="match status" value="1"/>
</dbReference>
<evidence type="ECO:0000256" key="12">
    <source>
        <dbReference type="ARBA" id="ARBA00033413"/>
    </source>
</evidence>
<dbReference type="AlphaFoldDB" id="A0A2Z5FXL4"/>
<dbReference type="SUPFAM" id="SSF55083">
    <property type="entry name" value="6-hydroxymethyl-7,8-dihydropterin pyrophosphokinase, HPPK"/>
    <property type="match status" value="1"/>
</dbReference>
<reference evidence="14 15" key="1">
    <citation type="journal article" date="2018" name="Front. Microbiol.">
        <title>Hydrolytic Capabilities as a Key to Environmental Success: Chitinolytic and Cellulolytic Acidobacteria From Acidic Sub-arctic Soils and Boreal Peatlands.</title>
        <authorList>
            <person name="Belova S.E."/>
            <person name="Ravin N.V."/>
            <person name="Pankratov T.A."/>
            <person name="Rakitin A.L."/>
            <person name="Ivanova A.A."/>
            <person name="Beletsky A.V."/>
            <person name="Mardanov A.V."/>
            <person name="Sinninghe Damste J.S."/>
            <person name="Dedysh S.N."/>
        </authorList>
    </citation>
    <scope>NUCLEOTIDE SEQUENCE [LARGE SCALE GENOMIC DNA]</scope>
    <source>
        <strain evidence="14 15">SBC82</strain>
    </source>
</reference>
<proteinExistence type="inferred from homology"/>
<protein>
    <recommendedName>
        <fullName evidence="4">2-amino-4-hydroxy-6-hydroxymethyldihydropteridine pyrophosphokinase</fullName>
        <ecNumber evidence="3">2.7.6.3</ecNumber>
    </recommendedName>
    <alternativeName>
        <fullName evidence="11">6-hydroxymethyl-7,8-dihydropterin pyrophosphokinase</fullName>
    </alternativeName>
    <alternativeName>
        <fullName evidence="12">7,8-dihydro-6-hydroxymethylpterin-pyrophosphokinase</fullName>
    </alternativeName>
</protein>
<dbReference type="GO" id="GO:0005524">
    <property type="term" value="F:ATP binding"/>
    <property type="evidence" value="ECO:0007669"/>
    <property type="project" value="UniProtKB-KW"/>
</dbReference>
<evidence type="ECO:0000313" key="14">
    <source>
        <dbReference type="EMBL" id="AXC11623.1"/>
    </source>
</evidence>
<evidence type="ECO:0000259" key="13">
    <source>
        <dbReference type="Pfam" id="PF01288"/>
    </source>
</evidence>
<evidence type="ECO:0000256" key="4">
    <source>
        <dbReference type="ARBA" id="ARBA00016218"/>
    </source>
</evidence>
<accession>A0A2Z5FXL4</accession>
<evidence type="ECO:0000256" key="7">
    <source>
        <dbReference type="ARBA" id="ARBA00022777"/>
    </source>
</evidence>
<evidence type="ECO:0000256" key="8">
    <source>
        <dbReference type="ARBA" id="ARBA00022840"/>
    </source>
</evidence>
<dbReference type="GO" id="GO:0046656">
    <property type="term" value="P:folic acid biosynthetic process"/>
    <property type="evidence" value="ECO:0007669"/>
    <property type="project" value="UniProtKB-KW"/>
</dbReference>
<dbReference type="GO" id="GO:0016301">
    <property type="term" value="F:kinase activity"/>
    <property type="evidence" value="ECO:0007669"/>
    <property type="project" value="UniProtKB-KW"/>
</dbReference>
<comment type="similarity">
    <text evidence="2">Belongs to the HPPK family.</text>
</comment>
<evidence type="ECO:0000313" key="15">
    <source>
        <dbReference type="Proteomes" id="UP000253606"/>
    </source>
</evidence>
<dbReference type="Gene3D" id="3.30.70.560">
    <property type="entry name" value="7,8-Dihydro-6-hydroxymethylpterin-pyrophosphokinase HPPK"/>
    <property type="match status" value="1"/>
</dbReference>
<evidence type="ECO:0000256" key="10">
    <source>
        <dbReference type="ARBA" id="ARBA00029409"/>
    </source>
</evidence>
<evidence type="ECO:0000256" key="1">
    <source>
        <dbReference type="ARBA" id="ARBA00005051"/>
    </source>
</evidence>
<dbReference type="KEGG" id="abas:ACPOL_2299"/>
<organism evidence="14 15">
    <name type="scientific">Acidisarcina polymorpha</name>
    <dbReference type="NCBI Taxonomy" id="2211140"/>
    <lineage>
        <taxon>Bacteria</taxon>
        <taxon>Pseudomonadati</taxon>
        <taxon>Acidobacteriota</taxon>
        <taxon>Terriglobia</taxon>
        <taxon>Terriglobales</taxon>
        <taxon>Acidobacteriaceae</taxon>
        <taxon>Acidisarcina</taxon>
    </lineage>
</organism>